<evidence type="ECO:0000313" key="1">
    <source>
        <dbReference type="EMBL" id="KAJ3489471.1"/>
    </source>
</evidence>
<dbReference type="InterPro" id="IPR036047">
    <property type="entry name" value="F-box-like_dom_sf"/>
</dbReference>
<protein>
    <recommendedName>
        <fullName evidence="3">F-box domain-containing protein</fullName>
    </recommendedName>
</protein>
<dbReference type="SUPFAM" id="SSF81383">
    <property type="entry name" value="F-box domain"/>
    <property type="match status" value="1"/>
</dbReference>
<sequence>MDSDDEAFQERIDEHVRNNERYAIREAFEFGDRLNLKLYQKEECKILRLLYRPHGDEPLTEIDWAKDLSSIHRFERFVNSVVGFHKGSLDLTGRHQYRYRRLVARWMRFVPDVVNVFKHAKLVRVPVMMGDGSPFIDLDGNHVIFSDYVVDPPEIRERFDKVWRIGAMKLQHIVDRTQNAMVYMSDHPIPVFQKLLLQDLPPEIIHEIMQLSEQRDARRLGSTSKYFREVALSYVYHLWTFDMPVKLGEAYQSISAEEKTAYIQAQARNGYRALLEEIDFVLARPEILNSIHILGLLGMRYGFVRDMLNLDVGSQEYMDLFGHIESRGSLVLERTPNIESINLTNLCLSPDMLQAISASHKLRRLVTSSCQMTRSPNPLQFSFINATLSFSSPETLSLWALVESCPNLRFLHILPSDEVTSIGPDAEIRERYNPFTSLERLILTRFEHLDILFFVQWLREAPILMLTHFWLEGGRSGIFPLHTVNLLLALHTAPLQVLILDGLHQAEPSLLEQIAALFPYLRGLTLFYRDSSRQTRTRSVVRWPHASWEYAPYFRGFHRLEFFCWNFEVHIMEMAFHRTLQLFEEDFSRDSWELEDEESLADWNSVARVLAVNCPTLKYVLFSACPECVISRTPSGGIVVTGGEREPGRKWGRQHMPDEYLPLWESDWEVVG</sequence>
<dbReference type="Gene3D" id="3.80.10.10">
    <property type="entry name" value="Ribonuclease Inhibitor"/>
    <property type="match status" value="1"/>
</dbReference>
<proteinExistence type="predicted"/>
<organism evidence="1 2">
    <name type="scientific">Meripilus lineatus</name>
    <dbReference type="NCBI Taxonomy" id="2056292"/>
    <lineage>
        <taxon>Eukaryota</taxon>
        <taxon>Fungi</taxon>
        <taxon>Dikarya</taxon>
        <taxon>Basidiomycota</taxon>
        <taxon>Agaricomycotina</taxon>
        <taxon>Agaricomycetes</taxon>
        <taxon>Polyporales</taxon>
        <taxon>Meripilaceae</taxon>
        <taxon>Meripilus</taxon>
    </lineage>
</organism>
<dbReference type="EMBL" id="JANAWD010000044">
    <property type="protein sequence ID" value="KAJ3489471.1"/>
    <property type="molecule type" value="Genomic_DNA"/>
</dbReference>
<dbReference type="Proteomes" id="UP001212997">
    <property type="component" value="Unassembled WGS sequence"/>
</dbReference>
<comment type="caution">
    <text evidence="1">The sequence shown here is derived from an EMBL/GenBank/DDBJ whole genome shotgun (WGS) entry which is preliminary data.</text>
</comment>
<dbReference type="SUPFAM" id="SSF52047">
    <property type="entry name" value="RNI-like"/>
    <property type="match status" value="1"/>
</dbReference>
<reference evidence="1" key="1">
    <citation type="submission" date="2022-07" db="EMBL/GenBank/DDBJ databases">
        <title>Genome Sequence of Physisporinus lineatus.</title>
        <authorList>
            <person name="Buettner E."/>
        </authorList>
    </citation>
    <scope>NUCLEOTIDE SEQUENCE</scope>
    <source>
        <strain evidence="1">VT162</strain>
    </source>
</reference>
<dbReference type="AlphaFoldDB" id="A0AAD5V8Z0"/>
<evidence type="ECO:0000313" key="2">
    <source>
        <dbReference type="Proteomes" id="UP001212997"/>
    </source>
</evidence>
<name>A0AAD5V8Z0_9APHY</name>
<gene>
    <name evidence="1" type="ORF">NLI96_g2105</name>
</gene>
<accession>A0AAD5V8Z0</accession>
<keyword evidence="2" id="KW-1185">Reference proteome</keyword>
<dbReference type="InterPro" id="IPR032675">
    <property type="entry name" value="LRR_dom_sf"/>
</dbReference>
<evidence type="ECO:0008006" key="3">
    <source>
        <dbReference type="Google" id="ProtNLM"/>
    </source>
</evidence>